<feature type="compositionally biased region" description="Low complexity" evidence="1">
    <location>
        <begin position="40"/>
        <end position="63"/>
    </location>
</feature>
<feature type="non-terminal residue" evidence="2">
    <location>
        <position position="1"/>
    </location>
</feature>
<dbReference type="EMBL" id="BTSX01000006">
    <property type="protein sequence ID" value="GMT03368.1"/>
    <property type="molecule type" value="Genomic_DNA"/>
</dbReference>
<dbReference type="AlphaFoldDB" id="A0AAV5UAH9"/>
<feature type="compositionally biased region" description="Acidic residues" evidence="1">
    <location>
        <begin position="10"/>
        <end position="23"/>
    </location>
</feature>
<accession>A0AAV5UAH9</accession>
<feature type="region of interest" description="Disordered" evidence="1">
    <location>
        <begin position="1"/>
        <end position="66"/>
    </location>
</feature>
<evidence type="ECO:0000313" key="3">
    <source>
        <dbReference type="Proteomes" id="UP001432027"/>
    </source>
</evidence>
<comment type="caution">
    <text evidence="2">The sequence shown here is derived from an EMBL/GenBank/DDBJ whole genome shotgun (WGS) entry which is preliminary data.</text>
</comment>
<dbReference type="Proteomes" id="UP001432027">
    <property type="component" value="Unassembled WGS sequence"/>
</dbReference>
<keyword evidence="3" id="KW-1185">Reference proteome</keyword>
<evidence type="ECO:0000313" key="2">
    <source>
        <dbReference type="EMBL" id="GMT03368.1"/>
    </source>
</evidence>
<evidence type="ECO:0000256" key="1">
    <source>
        <dbReference type="SAM" id="MobiDB-lite"/>
    </source>
</evidence>
<gene>
    <name evidence="2" type="ORF">PENTCL1PPCAC_25542</name>
</gene>
<proteinExistence type="predicted"/>
<sequence>AKKEEKEEKADEGEEGEEEEDNESPAPKTGGGRKRRGGSEETSMTNVSGRHSSRGAVSSAAASIEGIYRHSNGEVDVVIGEGRGEQRVVGLRDAFDLVGFGLVQFLADRFQFQA</sequence>
<reference evidence="2" key="1">
    <citation type="submission" date="2023-10" db="EMBL/GenBank/DDBJ databases">
        <title>Genome assembly of Pristionchus species.</title>
        <authorList>
            <person name="Yoshida K."/>
            <person name="Sommer R.J."/>
        </authorList>
    </citation>
    <scope>NUCLEOTIDE SEQUENCE</scope>
    <source>
        <strain evidence="2">RS0144</strain>
    </source>
</reference>
<name>A0AAV5UAH9_9BILA</name>
<protein>
    <submittedName>
        <fullName evidence="2">Uncharacterized protein</fullName>
    </submittedName>
</protein>
<organism evidence="2 3">
    <name type="scientific">Pristionchus entomophagus</name>
    <dbReference type="NCBI Taxonomy" id="358040"/>
    <lineage>
        <taxon>Eukaryota</taxon>
        <taxon>Metazoa</taxon>
        <taxon>Ecdysozoa</taxon>
        <taxon>Nematoda</taxon>
        <taxon>Chromadorea</taxon>
        <taxon>Rhabditida</taxon>
        <taxon>Rhabditina</taxon>
        <taxon>Diplogasteromorpha</taxon>
        <taxon>Diplogasteroidea</taxon>
        <taxon>Neodiplogasteridae</taxon>
        <taxon>Pristionchus</taxon>
    </lineage>
</organism>